<keyword evidence="2" id="KW-1185">Reference proteome</keyword>
<keyword evidence="1" id="KW-1133">Transmembrane helix</keyword>
<evidence type="ECO:0000313" key="2">
    <source>
        <dbReference type="Proteomes" id="UP000095280"/>
    </source>
</evidence>
<dbReference type="WBParaSite" id="maker-unitig_24797-snap-gene-0.2-mRNA-1">
    <property type="protein sequence ID" value="maker-unitig_24797-snap-gene-0.2-mRNA-1"/>
    <property type="gene ID" value="maker-unitig_24797-snap-gene-0.2"/>
</dbReference>
<protein>
    <submittedName>
        <fullName evidence="3">Protein kinase domain-containing protein</fullName>
    </submittedName>
</protein>
<organism evidence="2 3">
    <name type="scientific">Macrostomum lignano</name>
    <dbReference type="NCBI Taxonomy" id="282301"/>
    <lineage>
        <taxon>Eukaryota</taxon>
        <taxon>Metazoa</taxon>
        <taxon>Spiralia</taxon>
        <taxon>Lophotrochozoa</taxon>
        <taxon>Platyhelminthes</taxon>
        <taxon>Rhabditophora</taxon>
        <taxon>Macrostomorpha</taxon>
        <taxon>Macrostomida</taxon>
        <taxon>Macrostomidae</taxon>
        <taxon>Macrostomum</taxon>
    </lineage>
</organism>
<feature type="transmembrane region" description="Helical" evidence="1">
    <location>
        <begin position="321"/>
        <end position="342"/>
    </location>
</feature>
<dbReference type="Proteomes" id="UP000095280">
    <property type="component" value="Unplaced"/>
</dbReference>
<name>A0A1I8F8M8_9PLAT</name>
<evidence type="ECO:0000313" key="3">
    <source>
        <dbReference type="WBParaSite" id="maker-unitig_24797-snap-gene-0.2-mRNA-1"/>
    </source>
</evidence>
<proteinExistence type="predicted"/>
<evidence type="ECO:0000256" key="1">
    <source>
        <dbReference type="SAM" id="Phobius"/>
    </source>
</evidence>
<keyword evidence="1" id="KW-0472">Membrane</keyword>
<dbReference type="AlphaFoldDB" id="A0A1I8F8M8"/>
<accession>A0A1I8F8M8</accession>
<reference evidence="3" key="1">
    <citation type="submission" date="2016-11" db="UniProtKB">
        <authorList>
            <consortium name="WormBaseParasite"/>
        </authorList>
    </citation>
    <scope>IDENTIFICATION</scope>
</reference>
<sequence length="432" mass="47340">FNRLWPFWTTTRIRATTAAERDPGDPHFPILFDENFVLQCTPSAEIADQVTKIYFSWRYGALSNSSDVTPVLDFGNGTLVFTRELKPGYEAELYCSGQCSCSFELAFSFFAQEPRLLASPGTPGCHGGPGLWARERLLNSVSGACPRPRPTPADGSAGGSSALCSDKPCRQHCLLVRDHVCSSEVKLLRRFPDCELFPDADSEPGCHARFDLEAVMLRHAAASVWCARVRRQHQYERLLLQEGLLAGPAVQSGCAKWSSAANRLLSADYFASLRDAAASAANRAPSSPAVVFHHLSGAGVSGGRAAARLVRPRHVRPIRTAVIVAAVAFVILLCCIILGIMLHRRNVAKSSTKRNVKFGQKTHLAKNLPKLERLAYSHDDFADLGKMIGGQADMPKLVALKVLDETADDQIVESFFSEAELLLGMEHRYVMQ</sequence>
<keyword evidence="1" id="KW-0812">Transmembrane</keyword>